<evidence type="ECO:0000259" key="7">
    <source>
        <dbReference type="PROSITE" id="PS50089"/>
    </source>
</evidence>
<dbReference type="EMBL" id="CP126210">
    <property type="protein sequence ID" value="WIA11929.1"/>
    <property type="molecule type" value="Genomic_DNA"/>
</dbReference>
<dbReference type="InterPro" id="IPR027370">
    <property type="entry name" value="Znf-RING_euk"/>
</dbReference>
<protein>
    <recommendedName>
        <fullName evidence="11">SAP domain-containing protein</fullName>
    </recommendedName>
</protein>
<evidence type="ECO:0000313" key="9">
    <source>
        <dbReference type="EMBL" id="WIA11929.1"/>
    </source>
</evidence>
<evidence type="ECO:0000256" key="4">
    <source>
        <dbReference type="PROSITE-ProRule" id="PRU00175"/>
    </source>
</evidence>
<dbReference type="SMART" id="SM00513">
    <property type="entry name" value="SAP"/>
    <property type="match status" value="1"/>
</dbReference>
<dbReference type="PROSITE" id="PS50800">
    <property type="entry name" value="SAP"/>
    <property type="match status" value="1"/>
</dbReference>
<feature type="transmembrane region" description="Helical" evidence="6">
    <location>
        <begin position="268"/>
        <end position="289"/>
    </location>
</feature>
<feature type="compositionally biased region" description="Low complexity" evidence="5">
    <location>
        <begin position="102"/>
        <end position="131"/>
    </location>
</feature>
<dbReference type="SMART" id="SM00184">
    <property type="entry name" value="RING"/>
    <property type="match status" value="1"/>
</dbReference>
<name>A0ABY8TST0_TETOB</name>
<dbReference type="InterPro" id="IPR013083">
    <property type="entry name" value="Znf_RING/FYVE/PHD"/>
</dbReference>
<dbReference type="InterPro" id="IPR017907">
    <property type="entry name" value="Znf_RING_CS"/>
</dbReference>
<dbReference type="Gene3D" id="3.30.40.10">
    <property type="entry name" value="Zinc/RING finger domain, C3HC4 (zinc finger)"/>
    <property type="match status" value="1"/>
</dbReference>
<dbReference type="PROSITE" id="PS50089">
    <property type="entry name" value="ZF_RING_2"/>
    <property type="match status" value="1"/>
</dbReference>
<keyword evidence="1" id="KW-0479">Metal-binding</keyword>
<feature type="region of interest" description="Disordered" evidence="5">
    <location>
        <begin position="84"/>
        <end position="132"/>
    </location>
</feature>
<evidence type="ECO:0000256" key="1">
    <source>
        <dbReference type="ARBA" id="ARBA00022723"/>
    </source>
</evidence>
<gene>
    <name evidence="9" type="ORF">OEZ85_012011</name>
</gene>
<evidence type="ECO:0000256" key="3">
    <source>
        <dbReference type="ARBA" id="ARBA00022833"/>
    </source>
</evidence>
<dbReference type="InterPro" id="IPR003034">
    <property type="entry name" value="SAP_dom"/>
</dbReference>
<evidence type="ECO:0000256" key="6">
    <source>
        <dbReference type="SAM" id="Phobius"/>
    </source>
</evidence>
<proteinExistence type="predicted"/>
<dbReference type="Pfam" id="PF13445">
    <property type="entry name" value="zf-RING_UBOX"/>
    <property type="match status" value="1"/>
</dbReference>
<keyword evidence="6" id="KW-0472">Membrane</keyword>
<keyword evidence="6" id="KW-0812">Transmembrane</keyword>
<dbReference type="InterPro" id="IPR039577">
    <property type="entry name" value="Rad18"/>
</dbReference>
<dbReference type="PANTHER" id="PTHR14134">
    <property type="entry name" value="E3 UBIQUITIN-PROTEIN LIGASE RAD18"/>
    <property type="match status" value="1"/>
</dbReference>
<reference evidence="9 10" key="1">
    <citation type="submission" date="2023-05" db="EMBL/GenBank/DDBJ databases">
        <title>A 100% complete, gapless, phased diploid assembly of the Scenedesmus obliquus UTEX 3031 genome.</title>
        <authorList>
            <person name="Biondi T.C."/>
            <person name="Hanschen E.R."/>
            <person name="Kwon T."/>
            <person name="Eng W."/>
            <person name="Kruse C.P.S."/>
            <person name="Koehler S.I."/>
            <person name="Kunde Y."/>
            <person name="Gleasner C.D."/>
            <person name="You Mak K.T."/>
            <person name="Polle J."/>
            <person name="Hovde B.T."/>
            <person name="Starkenburg S.R."/>
        </authorList>
    </citation>
    <scope>NUCLEOTIDE SEQUENCE [LARGE SCALE GENOMIC DNA]</scope>
    <source>
        <strain evidence="9 10">DOE0152z</strain>
    </source>
</reference>
<organism evidence="9 10">
    <name type="scientific">Tetradesmus obliquus</name>
    <name type="common">Green alga</name>
    <name type="synonym">Acutodesmus obliquus</name>
    <dbReference type="NCBI Taxonomy" id="3088"/>
    <lineage>
        <taxon>Eukaryota</taxon>
        <taxon>Viridiplantae</taxon>
        <taxon>Chlorophyta</taxon>
        <taxon>core chlorophytes</taxon>
        <taxon>Chlorophyceae</taxon>
        <taxon>CS clade</taxon>
        <taxon>Sphaeropleales</taxon>
        <taxon>Scenedesmaceae</taxon>
        <taxon>Tetradesmus</taxon>
    </lineage>
</organism>
<dbReference type="SUPFAM" id="SSF57850">
    <property type="entry name" value="RING/U-box"/>
    <property type="match status" value="1"/>
</dbReference>
<evidence type="ECO:0000256" key="5">
    <source>
        <dbReference type="SAM" id="MobiDB-lite"/>
    </source>
</evidence>
<evidence type="ECO:0008006" key="11">
    <source>
        <dbReference type="Google" id="ProtNLM"/>
    </source>
</evidence>
<dbReference type="Gene3D" id="3.40.50.150">
    <property type="entry name" value="Vaccinia Virus protein VP39"/>
    <property type="match status" value="1"/>
</dbReference>
<accession>A0ABY8TST0</accession>
<evidence type="ECO:0000256" key="2">
    <source>
        <dbReference type="ARBA" id="ARBA00022771"/>
    </source>
</evidence>
<keyword evidence="6" id="KW-1133">Transmembrane helix</keyword>
<keyword evidence="3" id="KW-0862">Zinc</keyword>
<evidence type="ECO:0000259" key="8">
    <source>
        <dbReference type="PROSITE" id="PS50800"/>
    </source>
</evidence>
<dbReference type="Proteomes" id="UP001244341">
    <property type="component" value="Chromosome 3b"/>
</dbReference>
<dbReference type="InterPro" id="IPR001841">
    <property type="entry name" value="Znf_RING"/>
</dbReference>
<dbReference type="PANTHER" id="PTHR14134:SF2">
    <property type="entry name" value="E3 UBIQUITIN-PROTEIN LIGASE RAD18"/>
    <property type="match status" value="1"/>
</dbReference>
<feature type="domain" description="SAP" evidence="8">
    <location>
        <begin position="170"/>
        <end position="204"/>
    </location>
</feature>
<dbReference type="InterPro" id="IPR029063">
    <property type="entry name" value="SAM-dependent_MTases_sf"/>
</dbReference>
<evidence type="ECO:0000313" key="10">
    <source>
        <dbReference type="Proteomes" id="UP001244341"/>
    </source>
</evidence>
<keyword evidence="2 4" id="KW-0863">Zinc-finger</keyword>
<sequence length="606" mass="64587">MDGDPEDWPADPQHLRQLDRSLRCQICGDIYTGPVALACGHSFCSRCIRDSFNVRIKEGQTPDAAGADAVVDAAADAAAVPGTYSEDDFELQQQPAKRPRSSQHQGRQQDVQQQSDAAPKQQQQQPSKQAQLPPGYVACPICSLASSNGSSSSSRGMRGAALEAPPKLCFELLKERDLKAKLSGLGLSNEGSKKNCVDRYTAFRNYVLALKDSGATDVSLAAAAADFTKQQKRYARAAARGGGLGTITAAAAAPGAGSAGSAGRPVSVWVLLTLVAAAALLAGYTLGVAQQMVSDDSHTMIARLKIFHSAGSNYTVLSRAAWSRSPWAQPCSAGLPRRVAAGSEAGSRRQLCELPTIWRNCSQGIYLDVGTNLGVQLRKLYNPEQFPGAPVLPIFDKAFSKQRSGVCALGVEANPHHTPYLNTVNGFFQQRGYQALILTEVAASIRNGTASFFLDSGSPVEWGASLTKGSWQKNNGSSGAKVEAHVQLLNLPAFLAGIVRPILQQELAATGRLPPVVMKLDVEGEEYALFPALLLSGGLCDISVLFLEVHGESFRNADGVNMTMPQMQQAFATMRKANPPCRVQVQDLDDETFLNSKAIPFPSVAV</sequence>
<dbReference type="PROSITE" id="PS00518">
    <property type="entry name" value="ZF_RING_1"/>
    <property type="match status" value="1"/>
</dbReference>
<feature type="domain" description="RING-type" evidence="7">
    <location>
        <begin position="24"/>
        <end position="49"/>
    </location>
</feature>
<keyword evidence="10" id="KW-1185">Reference proteome</keyword>